<feature type="compositionally biased region" description="Basic residues" evidence="1">
    <location>
        <begin position="131"/>
        <end position="142"/>
    </location>
</feature>
<organism evidence="2 3">
    <name type="scientific">Ridgeia piscesae</name>
    <name type="common">Tubeworm</name>
    <dbReference type="NCBI Taxonomy" id="27915"/>
    <lineage>
        <taxon>Eukaryota</taxon>
        <taxon>Metazoa</taxon>
        <taxon>Spiralia</taxon>
        <taxon>Lophotrochozoa</taxon>
        <taxon>Annelida</taxon>
        <taxon>Polychaeta</taxon>
        <taxon>Sedentaria</taxon>
        <taxon>Canalipalpata</taxon>
        <taxon>Sabellida</taxon>
        <taxon>Siboglinidae</taxon>
        <taxon>Ridgeia</taxon>
    </lineage>
</organism>
<sequence length="151" mass="17210">MLKPGFHTMLITQPGKCSNGPLPPNHDKAWQVEGSPAHKALIKVVLNVRFLKNVHHYVKFRYPVYVARAQLVAIDYQKHKDRPYLLIAAGEMVMADIESVSRRREMMPEDSRRISGSLAPTTPPPTEELTRRHRSRMSRRLRSTQASSPSS</sequence>
<evidence type="ECO:0000256" key="1">
    <source>
        <dbReference type="SAM" id="MobiDB-lite"/>
    </source>
</evidence>
<name>A0AAD9UL22_RIDPI</name>
<evidence type="ECO:0000313" key="2">
    <source>
        <dbReference type="EMBL" id="KAK2193197.1"/>
    </source>
</evidence>
<comment type="caution">
    <text evidence="2">The sequence shown here is derived from an EMBL/GenBank/DDBJ whole genome shotgun (WGS) entry which is preliminary data.</text>
</comment>
<dbReference type="Proteomes" id="UP001209878">
    <property type="component" value="Unassembled WGS sequence"/>
</dbReference>
<feature type="compositionally biased region" description="Basic and acidic residues" evidence="1">
    <location>
        <begin position="102"/>
        <end position="113"/>
    </location>
</feature>
<gene>
    <name evidence="2" type="ORF">NP493_14g07104</name>
</gene>
<keyword evidence="3" id="KW-1185">Reference proteome</keyword>
<protein>
    <submittedName>
        <fullName evidence="2">Uncharacterized protein</fullName>
    </submittedName>
</protein>
<dbReference type="EMBL" id="JAODUO010000016">
    <property type="protein sequence ID" value="KAK2193197.1"/>
    <property type="molecule type" value="Genomic_DNA"/>
</dbReference>
<evidence type="ECO:0000313" key="3">
    <source>
        <dbReference type="Proteomes" id="UP001209878"/>
    </source>
</evidence>
<proteinExistence type="predicted"/>
<accession>A0AAD9UL22</accession>
<feature type="region of interest" description="Disordered" evidence="1">
    <location>
        <begin position="102"/>
        <end position="151"/>
    </location>
</feature>
<reference evidence="2" key="1">
    <citation type="journal article" date="2023" name="Mol. Biol. Evol.">
        <title>Third-Generation Sequencing Reveals the Adaptive Role of the Epigenome in Three Deep-Sea Polychaetes.</title>
        <authorList>
            <person name="Perez M."/>
            <person name="Aroh O."/>
            <person name="Sun Y."/>
            <person name="Lan Y."/>
            <person name="Juniper S.K."/>
            <person name="Young C.R."/>
            <person name="Angers B."/>
            <person name="Qian P.Y."/>
        </authorList>
    </citation>
    <scope>NUCLEOTIDE SEQUENCE</scope>
    <source>
        <strain evidence="2">R07B-5</strain>
    </source>
</reference>
<dbReference type="AlphaFoldDB" id="A0AAD9UL22"/>